<organism evidence="1 2">
    <name type="scientific">Vagococcus teuberi</name>
    <dbReference type="NCBI Taxonomy" id="519472"/>
    <lineage>
        <taxon>Bacteria</taxon>
        <taxon>Bacillati</taxon>
        <taxon>Bacillota</taxon>
        <taxon>Bacilli</taxon>
        <taxon>Lactobacillales</taxon>
        <taxon>Enterococcaceae</taxon>
        <taxon>Vagococcus</taxon>
    </lineage>
</organism>
<proteinExistence type="predicted"/>
<dbReference type="InterPro" id="IPR027417">
    <property type="entry name" value="P-loop_NTPase"/>
</dbReference>
<dbReference type="STRING" id="519472.BHY08_09680"/>
<dbReference type="Pfam" id="PF13238">
    <property type="entry name" value="AAA_18"/>
    <property type="match status" value="1"/>
</dbReference>
<sequence length="172" mass="20539">MKKIMIIGSPGTGKSTLGRQLEDKLSIKLYHLDKLFWKPHWEMSTKHEQQTILSDIVEKDSWIIDGNYSSTLDIRMKQADTIIYLKKARLVCLYQVLKRVIKYRGTTRPDMQEDCPEKIDIEFIKWIWHFPKNHEPLIEEQMNQLNKSQVLVTLSSRKEVKQFLKRMEYVQE</sequence>
<dbReference type="NCBIfam" id="NF005994">
    <property type="entry name" value="PRK08118.1"/>
    <property type="match status" value="1"/>
</dbReference>
<dbReference type="EMBL" id="CP017267">
    <property type="protein sequence ID" value="APB32055.1"/>
    <property type="molecule type" value="Genomic_DNA"/>
</dbReference>
<dbReference type="InterPro" id="IPR052922">
    <property type="entry name" value="Cytidylate_Kinase-2"/>
</dbReference>
<dbReference type="OrthoDB" id="1201990at2"/>
<evidence type="ECO:0000313" key="1">
    <source>
        <dbReference type="EMBL" id="APB32055.1"/>
    </source>
</evidence>
<reference evidence="1 2" key="1">
    <citation type="submission" date="2016-09" db="EMBL/GenBank/DDBJ databases">
        <title>Vagococcus teuberi sp. nov., isolated from the Malian artisanal sour milk fene.</title>
        <authorList>
            <person name="Wullschleger S."/>
            <person name="Seifert C."/>
            <person name="Baumgartner S."/>
            <person name="Lacroix C."/>
            <person name="Bonfoh B."/>
            <person name="Stevens M.J."/>
            <person name="Meile L."/>
        </authorList>
    </citation>
    <scope>NUCLEOTIDE SEQUENCE [LARGE SCALE GENOMIC DNA]</scope>
    <source>
        <strain evidence="1 2">DSM 21459</strain>
    </source>
</reference>
<dbReference type="SUPFAM" id="SSF52540">
    <property type="entry name" value="P-loop containing nucleoside triphosphate hydrolases"/>
    <property type="match status" value="1"/>
</dbReference>
<evidence type="ECO:0008006" key="3">
    <source>
        <dbReference type="Google" id="ProtNLM"/>
    </source>
</evidence>
<dbReference type="PANTHER" id="PTHR37816:SF3">
    <property type="entry name" value="MODULATES DNA TOPOLOGY"/>
    <property type="match status" value="1"/>
</dbReference>
<dbReference type="Gene3D" id="3.40.50.300">
    <property type="entry name" value="P-loop containing nucleotide triphosphate hydrolases"/>
    <property type="match status" value="1"/>
</dbReference>
<dbReference type="RefSeq" id="WP_071457663.1">
    <property type="nucleotide sequence ID" value="NZ_CP017267.1"/>
</dbReference>
<dbReference type="Proteomes" id="UP000191200">
    <property type="component" value="Chromosome"/>
</dbReference>
<name>A0A1J0A823_9ENTE</name>
<accession>A0A1J0A823</accession>
<keyword evidence="2" id="KW-1185">Reference proteome</keyword>
<gene>
    <name evidence="1" type="ORF">BHY08_09680</name>
</gene>
<dbReference type="KEGG" id="vte:BHY08_09680"/>
<evidence type="ECO:0000313" key="2">
    <source>
        <dbReference type="Proteomes" id="UP000191200"/>
    </source>
</evidence>
<dbReference type="AlphaFoldDB" id="A0A1J0A823"/>
<protein>
    <recommendedName>
        <fullName evidence="3">Topology modulation protein</fullName>
    </recommendedName>
</protein>
<dbReference type="PANTHER" id="PTHR37816">
    <property type="entry name" value="YALI0E33011P"/>
    <property type="match status" value="1"/>
</dbReference>